<name>A0ABT1YH08_9BACL</name>
<organism evidence="1 2">
    <name type="scientific">Paenibacillus radicis</name>
    <name type="common">ex Xue et al. 2023</name>
    <dbReference type="NCBI Taxonomy" id="2972489"/>
    <lineage>
        <taxon>Bacteria</taxon>
        <taxon>Bacillati</taxon>
        <taxon>Bacillota</taxon>
        <taxon>Bacilli</taxon>
        <taxon>Bacillales</taxon>
        <taxon>Paenibacillaceae</taxon>
        <taxon>Paenibacillus</taxon>
    </lineage>
</organism>
<sequence>MEEQLKRAEARIQLFEGENDFNRGNIHFYNSERYQWELEKDDP</sequence>
<gene>
    <name evidence="1" type="ORF">NV381_14775</name>
</gene>
<protein>
    <submittedName>
        <fullName evidence="1">Uncharacterized protein</fullName>
    </submittedName>
</protein>
<accession>A0ABT1YH08</accession>
<comment type="caution">
    <text evidence="1">The sequence shown here is derived from an EMBL/GenBank/DDBJ whole genome shotgun (WGS) entry which is preliminary data.</text>
</comment>
<evidence type="ECO:0000313" key="1">
    <source>
        <dbReference type="EMBL" id="MCR8632468.1"/>
    </source>
</evidence>
<evidence type="ECO:0000313" key="2">
    <source>
        <dbReference type="Proteomes" id="UP001300012"/>
    </source>
</evidence>
<dbReference type="EMBL" id="JANQBD010000010">
    <property type="protein sequence ID" value="MCR8632468.1"/>
    <property type="molecule type" value="Genomic_DNA"/>
</dbReference>
<reference evidence="1 2" key="1">
    <citation type="submission" date="2022-08" db="EMBL/GenBank/DDBJ databases">
        <title>Paenibacillus endoradicis sp. nov., Paenibacillus radicibacter sp. nov and Paenibacillus pararadicis sp. nov., three cold-adapted plant growth-promoting bacteria isolated from root of Larix gmelinii in Great Khingan.</title>
        <authorList>
            <person name="Xue H."/>
        </authorList>
    </citation>
    <scope>NUCLEOTIDE SEQUENCE [LARGE SCALE GENOMIC DNA]</scope>
    <source>
        <strain evidence="1 2">N5-1-1-5</strain>
    </source>
</reference>
<proteinExistence type="predicted"/>
<dbReference type="RefSeq" id="WP_258214062.1">
    <property type="nucleotide sequence ID" value="NZ_JANQBD010000010.1"/>
</dbReference>
<keyword evidence="2" id="KW-1185">Reference proteome</keyword>
<dbReference type="Proteomes" id="UP001300012">
    <property type="component" value="Unassembled WGS sequence"/>
</dbReference>